<evidence type="ECO:0000313" key="1">
    <source>
        <dbReference type="EMBL" id="MBC3887783.1"/>
    </source>
</evidence>
<reference evidence="1" key="1">
    <citation type="submission" date="2019-10" db="EMBL/GenBank/DDBJ databases">
        <authorList>
            <person name="Ross D.E."/>
            <person name="Gulliver D."/>
        </authorList>
    </citation>
    <scope>NUCLEOTIDE SEQUENCE</scope>
    <source>
        <strain evidence="1">DER-2019</strain>
    </source>
</reference>
<dbReference type="PANTHER" id="PTHR36439">
    <property type="entry name" value="BLL4334 PROTEIN"/>
    <property type="match status" value="1"/>
</dbReference>
<dbReference type="AlphaFoldDB" id="A0A923HSE1"/>
<dbReference type="Gene3D" id="3.30.70.1280">
    <property type="entry name" value="SP0830-like domains"/>
    <property type="match status" value="1"/>
</dbReference>
<dbReference type="Proteomes" id="UP000616595">
    <property type="component" value="Unassembled WGS sequence"/>
</dbReference>
<reference evidence="1" key="2">
    <citation type="submission" date="2020-10" db="EMBL/GenBank/DDBJ databases">
        <title>Comparative genomics of the Acetobacterium genus.</title>
        <authorList>
            <person name="Marshall C."/>
            <person name="May H."/>
            <person name="Norman S."/>
        </authorList>
    </citation>
    <scope>NUCLEOTIDE SEQUENCE</scope>
    <source>
        <strain evidence="1">DER-2019</strain>
    </source>
</reference>
<dbReference type="EMBL" id="WJBD01000004">
    <property type="protein sequence ID" value="MBC3887783.1"/>
    <property type="molecule type" value="Genomic_DNA"/>
</dbReference>
<protein>
    <submittedName>
        <fullName evidence="1">DUF1697 domain-containing protein</fullName>
    </submittedName>
</protein>
<keyword evidence="2" id="KW-1185">Reference proteome</keyword>
<sequence length="179" mass="20292">MEKYIALMRGVNVGGKNKVSMPELKALFMQKGFDEVVTYINSGNIIFASDNLDEKKIKEDCEALIENKFQINISIFIIAVSDLMTALNHAPSWWGLDKESKHNAIFILPPATVFEVFEEVGSIKPEYEKVDHYGRVVFWSAPIKTFSRTRWSKVVGSSVYSSITIRNANTVKKLLQLAR</sequence>
<dbReference type="Gene3D" id="3.30.70.1260">
    <property type="entry name" value="bacterial protein sp0830 like"/>
    <property type="match status" value="1"/>
</dbReference>
<dbReference type="SUPFAM" id="SSF160379">
    <property type="entry name" value="SP0830-like"/>
    <property type="match status" value="1"/>
</dbReference>
<dbReference type="Pfam" id="PF08002">
    <property type="entry name" value="DUF1697"/>
    <property type="match status" value="1"/>
</dbReference>
<dbReference type="RefSeq" id="WP_148566765.1">
    <property type="nucleotide sequence ID" value="NZ_RXYA01000005.1"/>
</dbReference>
<dbReference type="PANTHER" id="PTHR36439:SF1">
    <property type="entry name" value="DUF1697 DOMAIN-CONTAINING PROTEIN"/>
    <property type="match status" value="1"/>
</dbReference>
<organism evidence="1 2">
    <name type="scientific">Acetobacterium paludosum</name>
    <dbReference type="NCBI Taxonomy" id="52693"/>
    <lineage>
        <taxon>Bacteria</taxon>
        <taxon>Bacillati</taxon>
        <taxon>Bacillota</taxon>
        <taxon>Clostridia</taxon>
        <taxon>Eubacteriales</taxon>
        <taxon>Eubacteriaceae</taxon>
        <taxon>Acetobacterium</taxon>
    </lineage>
</organism>
<accession>A0A923HSE1</accession>
<proteinExistence type="predicted"/>
<dbReference type="OrthoDB" id="9806494at2"/>
<evidence type="ECO:0000313" key="2">
    <source>
        <dbReference type="Proteomes" id="UP000616595"/>
    </source>
</evidence>
<dbReference type="PIRSF" id="PIRSF008502">
    <property type="entry name" value="UCP008502"/>
    <property type="match status" value="1"/>
</dbReference>
<gene>
    <name evidence="1" type="ORF">GH810_05615</name>
</gene>
<comment type="caution">
    <text evidence="1">The sequence shown here is derived from an EMBL/GenBank/DDBJ whole genome shotgun (WGS) entry which is preliminary data.</text>
</comment>
<dbReference type="InterPro" id="IPR012545">
    <property type="entry name" value="DUF1697"/>
</dbReference>
<name>A0A923HSE1_9FIRM</name>